<dbReference type="Proteomes" id="UP000596276">
    <property type="component" value="Chromosome 1"/>
</dbReference>
<evidence type="ECO:0000256" key="5">
    <source>
        <dbReference type="PIRSR" id="PIRSR601613-1"/>
    </source>
</evidence>
<feature type="domain" description="Amine oxidase" evidence="7">
    <location>
        <begin position="49"/>
        <end position="476"/>
    </location>
</feature>
<evidence type="ECO:0000256" key="1">
    <source>
        <dbReference type="ARBA" id="ARBA00001974"/>
    </source>
</evidence>
<name>A0A7U2MPJ1_ASPFN</name>
<dbReference type="InterPro" id="IPR002937">
    <property type="entry name" value="Amino_oxidase"/>
</dbReference>
<dbReference type="EC" id="1.4.3.-" evidence="6"/>
<accession>A0A7U2MPJ1</accession>
<evidence type="ECO:0000313" key="9">
    <source>
        <dbReference type="Proteomes" id="UP000596276"/>
    </source>
</evidence>
<evidence type="ECO:0000313" key="8">
    <source>
        <dbReference type="EMBL" id="QRD87514.1"/>
    </source>
</evidence>
<gene>
    <name evidence="8" type="ORF">F9C07_2058212</name>
</gene>
<protein>
    <recommendedName>
        <fullName evidence="6">Amine oxidase</fullName>
        <ecNumber evidence="6">1.4.3.-</ecNumber>
    </recommendedName>
</protein>
<evidence type="ECO:0000256" key="6">
    <source>
        <dbReference type="RuleBase" id="RU362067"/>
    </source>
</evidence>
<dbReference type="SUPFAM" id="SSF51905">
    <property type="entry name" value="FAD/NAD(P)-binding domain"/>
    <property type="match status" value="1"/>
</dbReference>
<reference evidence="9" key="1">
    <citation type="journal article" date="2021" name="G3 (Bethesda)">
        <title>Chromosome assembled and annotated genome sequence of Aspergillus flavus NRRL 3357.</title>
        <authorList>
            <person name="Skerker J.M."/>
            <person name="Pianalto K.M."/>
            <person name="Mondo S.J."/>
            <person name="Yang K."/>
            <person name="Arkin A.P."/>
            <person name="Keller N.P."/>
            <person name="Grigoriev I.V."/>
            <person name="Louise Glass N.L."/>
        </authorList>
    </citation>
    <scope>NUCLEOTIDE SEQUENCE [LARGE SCALE GENOMIC DNA]</scope>
    <source>
        <strain evidence="9">ATCC 200026 / FGSC A1120 / IAM 13836 / NRRL 3357 / JCM 12722 / SRRC 167</strain>
    </source>
</reference>
<comment type="catalytic activity">
    <reaction evidence="4">
        <text>a secondary aliphatic amine + O2 + H2O = a primary amine + an aldehyde + H2O2</text>
        <dbReference type="Rhea" id="RHEA:26414"/>
        <dbReference type="ChEBI" id="CHEBI:15377"/>
        <dbReference type="ChEBI" id="CHEBI:15379"/>
        <dbReference type="ChEBI" id="CHEBI:16240"/>
        <dbReference type="ChEBI" id="CHEBI:17478"/>
        <dbReference type="ChEBI" id="CHEBI:58855"/>
        <dbReference type="ChEBI" id="CHEBI:65296"/>
        <dbReference type="EC" id="1.4.3.4"/>
    </reaction>
</comment>
<dbReference type="EMBL" id="CP044619">
    <property type="protein sequence ID" value="QRD87514.1"/>
    <property type="molecule type" value="Genomic_DNA"/>
</dbReference>
<dbReference type="PRINTS" id="PR00757">
    <property type="entry name" value="AMINEOXDASEF"/>
</dbReference>
<feature type="binding site" evidence="5">
    <location>
        <position position="380"/>
    </location>
    <ligand>
        <name>substrate</name>
    </ligand>
</feature>
<keyword evidence="6" id="KW-0274">FAD</keyword>
<keyword evidence="9" id="KW-1185">Reference proteome</keyword>
<dbReference type="PANTHER" id="PTHR43563">
    <property type="entry name" value="AMINE OXIDASE"/>
    <property type="match status" value="1"/>
</dbReference>
<dbReference type="GO" id="GO:0097621">
    <property type="term" value="F:monoamine oxidase activity"/>
    <property type="evidence" value="ECO:0007669"/>
    <property type="project" value="UniProtKB-EC"/>
</dbReference>
<evidence type="ECO:0000256" key="4">
    <source>
        <dbReference type="ARBA" id="ARBA00048448"/>
    </source>
</evidence>
<dbReference type="Gene3D" id="3.50.50.60">
    <property type="entry name" value="FAD/NAD(P)-binding domain"/>
    <property type="match status" value="2"/>
</dbReference>
<feature type="binding site" evidence="5">
    <location>
        <begin position="68"/>
        <end position="69"/>
    </location>
    <ligand>
        <name>FAD</name>
        <dbReference type="ChEBI" id="CHEBI:57692"/>
    </ligand>
</feature>
<dbReference type="InterPro" id="IPR001613">
    <property type="entry name" value="Flavin_amine_oxidase"/>
</dbReference>
<dbReference type="PANTHER" id="PTHR43563:SF1">
    <property type="entry name" value="AMINE OXIDASE [FLAVIN-CONTAINING] B"/>
    <property type="match status" value="1"/>
</dbReference>
<dbReference type="Gene3D" id="6.10.140.1210">
    <property type="match status" value="1"/>
</dbReference>
<dbReference type="InterPro" id="IPR036188">
    <property type="entry name" value="FAD/NAD-bd_sf"/>
</dbReference>
<organism evidence="8 9">
    <name type="scientific">Aspergillus flavus (strain ATCC 200026 / FGSC A1120 / IAM 13836 / NRRL 3357 / JCM 12722 / SRRC 167)</name>
    <dbReference type="NCBI Taxonomy" id="332952"/>
    <lineage>
        <taxon>Eukaryota</taxon>
        <taxon>Fungi</taxon>
        <taxon>Dikarya</taxon>
        <taxon>Ascomycota</taxon>
        <taxon>Pezizomycotina</taxon>
        <taxon>Eurotiomycetes</taxon>
        <taxon>Eurotiomycetidae</taxon>
        <taxon>Eurotiales</taxon>
        <taxon>Aspergillaceae</taxon>
        <taxon>Aspergillus</taxon>
        <taxon>Aspergillus subgen. Circumdati</taxon>
    </lineage>
</organism>
<evidence type="ECO:0000256" key="3">
    <source>
        <dbReference type="ARBA" id="ARBA00023002"/>
    </source>
</evidence>
<evidence type="ECO:0000256" key="2">
    <source>
        <dbReference type="ARBA" id="ARBA00005995"/>
    </source>
</evidence>
<dbReference type="AlphaFoldDB" id="A0A7U2MPJ1"/>
<sequence>MTTREGHLRDRDGTIKQGLRCTGVISPRSNIPVNITKFFDVVVLGAGYAGLTACRDLTLAGYEVLMLEARDRLGGRTYTADVDGHLYEMGGTWIHWQQPHVFREMSRYGFTRLLDSNSNGVGCDYFTVTVNNKPVNMNKEEPEHHAEIAFQKFCNVDGKLCRELIPFPHDPHFNPSTSKYVTMSAAQRIEEIRSTLNDVQLSLLKAYIGAISGNDMQTTGLFDILRWWALGGYSLTGVSELTERYRIAAGQSKFAAAFFDEALGTNNLSYFFGSRVVSIKDSDGLVTLSTATGETFTGKRLVCTIPLNIFHEVEFDPPLKASKQAASQRGHIGLGAKFHIEAAGGNTLRSWYGIGYHESRVLTIRGDGLTPAGNTHLVCFAKGSHDGPKSDAACLAAAVQKIHDLDINQLVWHNWVTDPLSRGTWCMFPPNYSSRFLRALRERQGNIHFASADWALGWRGFIDGAIEEGTRAAKAIADELRGPGSVRASL</sequence>
<keyword evidence="3 6" id="KW-0560">Oxidoreductase</keyword>
<proteinExistence type="inferred from homology"/>
<comment type="cofactor">
    <cofactor evidence="1 6">
        <name>FAD</name>
        <dbReference type="ChEBI" id="CHEBI:57692"/>
    </cofactor>
</comment>
<dbReference type="InterPro" id="IPR050703">
    <property type="entry name" value="Flavin_MAO"/>
</dbReference>
<feature type="binding site" evidence="5">
    <location>
        <position position="276"/>
    </location>
    <ligand>
        <name>FAD</name>
        <dbReference type="ChEBI" id="CHEBI:57692"/>
    </ligand>
</feature>
<keyword evidence="6" id="KW-0285">Flavoprotein</keyword>
<dbReference type="Gene3D" id="3.90.660.10">
    <property type="match status" value="2"/>
</dbReference>
<comment type="similarity">
    <text evidence="2 6">Belongs to the flavin monoamine oxidase family.</text>
</comment>
<evidence type="ECO:0000259" key="7">
    <source>
        <dbReference type="Pfam" id="PF01593"/>
    </source>
</evidence>
<dbReference type="Pfam" id="PF01593">
    <property type="entry name" value="Amino_oxidase"/>
    <property type="match status" value="1"/>
</dbReference>